<comment type="caution">
    <text evidence="1">The sequence shown here is derived from an EMBL/GenBank/DDBJ whole genome shotgun (WGS) entry which is preliminary data.</text>
</comment>
<proteinExistence type="predicted"/>
<name>A0A4Y2VLE9_ARAVE</name>
<accession>A0A4Y2VLE9</accession>
<reference evidence="1 2" key="1">
    <citation type="journal article" date="2019" name="Sci. Rep.">
        <title>Orb-weaving spider Araneus ventricosus genome elucidates the spidroin gene catalogue.</title>
        <authorList>
            <person name="Kono N."/>
            <person name="Nakamura H."/>
            <person name="Ohtoshi R."/>
            <person name="Moran D.A.P."/>
            <person name="Shinohara A."/>
            <person name="Yoshida Y."/>
            <person name="Fujiwara M."/>
            <person name="Mori M."/>
            <person name="Tomita M."/>
            <person name="Arakawa K."/>
        </authorList>
    </citation>
    <scope>NUCLEOTIDE SEQUENCE [LARGE SCALE GENOMIC DNA]</scope>
</reference>
<evidence type="ECO:0000313" key="2">
    <source>
        <dbReference type="Proteomes" id="UP000499080"/>
    </source>
</evidence>
<keyword evidence="2" id="KW-1185">Reference proteome</keyword>
<dbReference type="Proteomes" id="UP000499080">
    <property type="component" value="Unassembled WGS sequence"/>
</dbReference>
<organism evidence="1 2">
    <name type="scientific">Araneus ventricosus</name>
    <name type="common">Orbweaver spider</name>
    <name type="synonym">Epeira ventricosa</name>
    <dbReference type="NCBI Taxonomy" id="182803"/>
    <lineage>
        <taxon>Eukaryota</taxon>
        <taxon>Metazoa</taxon>
        <taxon>Ecdysozoa</taxon>
        <taxon>Arthropoda</taxon>
        <taxon>Chelicerata</taxon>
        <taxon>Arachnida</taxon>
        <taxon>Araneae</taxon>
        <taxon>Araneomorphae</taxon>
        <taxon>Entelegynae</taxon>
        <taxon>Araneoidea</taxon>
        <taxon>Araneidae</taxon>
        <taxon>Araneus</taxon>
    </lineage>
</organism>
<gene>
    <name evidence="1" type="ORF">AVEN_128787_1</name>
</gene>
<sequence length="103" mass="11728">MSSLNSSSYSLQAPALAVLQQQSHKIQIDPTHTSFVSNNSSRLFNSQNCKYPASPMYHYRGLQPLRGPWAPKFTRLLLMSSIVIFGLQDKFSHQAELIRYLIE</sequence>
<evidence type="ECO:0000313" key="1">
    <source>
        <dbReference type="EMBL" id="GBO24490.1"/>
    </source>
</evidence>
<dbReference type="EMBL" id="BGPR01047450">
    <property type="protein sequence ID" value="GBO24490.1"/>
    <property type="molecule type" value="Genomic_DNA"/>
</dbReference>
<dbReference type="AlphaFoldDB" id="A0A4Y2VLE9"/>
<protein>
    <submittedName>
        <fullName evidence="1">Uncharacterized protein</fullName>
    </submittedName>
</protein>